<evidence type="ECO:0000256" key="7">
    <source>
        <dbReference type="ARBA" id="ARBA00022833"/>
    </source>
</evidence>
<dbReference type="Gene3D" id="1.20.272.10">
    <property type="match status" value="1"/>
</dbReference>
<dbReference type="GO" id="GO:0046872">
    <property type="term" value="F:metal ion binding"/>
    <property type="evidence" value="ECO:0007669"/>
    <property type="project" value="UniProtKB-KW"/>
</dbReference>
<keyword evidence="5" id="KW-0479">Metal-binding</keyword>
<evidence type="ECO:0000256" key="4">
    <source>
        <dbReference type="ARBA" id="ARBA00022705"/>
    </source>
</evidence>
<keyword evidence="3" id="KW-0548">Nucleotidyltransferase</keyword>
<dbReference type="Gene3D" id="1.10.8.60">
    <property type="match status" value="1"/>
</dbReference>
<evidence type="ECO:0000256" key="8">
    <source>
        <dbReference type="ARBA" id="ARBA00022840"/>
    </source>
</evidence>
<evidence type="ECO:0000259" key="10">
    <source>
        <dbReference type="Pfam" id="PF12169"/>
    </source>
</evidence>
<dbReference type="InterPro" id="IPR013785">
    <property type="entry name" value="Aldolase_TIM"/>
</dbReference>
<dbReference type="InterPro" id="IPR027417">
    <property type="entry name" value="P-loop_NTPase"/>
</dbReference>
<dbReference type="PANTHER" id="PTHR11669:SF0">
    <property type="entry name" value="PROTEIN STICHEL-LIKE 2"/>
    <property type="match status" value="1"/>
</dbReference>
<dbReference type="InterPro" id="IPR050238">
    <property type="entry name" value="DNA_Rep/Repair_Clamp_Loader"/>
</dbReference>
<feature type="domain" description="DNA polymerase III gamma subunit" evidence="10">
    <location>
        <begin position="169"/>
        <end position="308"/>
    </location>
</feature>
<dbReference type="GO" id="GO:0006261">
    <property type="term" value="P:DNA-templated DNA replication"/>
    <property type="evidence" value="ECO:0007669"/>
    <property type="project" value="TreeGrafter"/>
</dbReference>
<organism evidence="12">
    <name type="scientific">marine sediment metagenome</name>
    <dbReference type="NCBI Taxonomy" id="412755"/>
    <lineage>
        <taxon>unclassified sequences</taxon>
        <taxon>metagenomes</taxon>
        <taxon>ecological metagenomes</taxon>
    </lineage>
</organism>
<dbReference type="GO" id="GO:0003677">
    <property type="term" value="F:DNA binding"/>
    <property type="evidence" value="ECO:0007669"/>
    <property type="project" value="InterPro"/>
</dbReference>
<evidence type="ECO:0000259" key="11">
    <source>
        <dbReference type="Pfam" id="PF22608"/>
    </source>
</evidence>
<dbReference type="Gene3D" id="3.40.50.300">
    <property type="entry name" value="P-loop containing nucleotide triphosphate hydrolases"/>
    <property type="match status" value="1"/>
</dbReference>
<sequence>CQKGPTALPCNTCSNCREIDDSINLDVLEIDGASNRGIEEIRTLQENTRYAPGRGNYKIYIIDEVHMLTKHAFNALLKTLEEPPKHVIFIFATTEPHKVPMTVLSRCQRFNFRRLTVSEIEGKLKEISEKEKIPVEDLAVKLIARQADGSLRDGESMLDQLFTYSDGKITVNDVRQMFGFVEEEIYFSLTDSIKGKDEKKILKIIDTVFDKGYDMEEFVSGYIKHLRKLFLLKNDVEISDLSSEELSKYIERENTFSSFLLLQILNRLSVLIRKMKNSAITRILLEIELLTLSRLEDTVQIKELIQRLEKMKGGAFISSIQEENTGYESNYETEMVSEIRDTSLETLWKELVEKVSKKRRPLAAILYNFHPISFENGLFTINIKEPNSFLQALRFNVDRIMLDNMSIEEIGDAVKIVNGRCELEVSGNISLQNIREIAEAGVDYISVGSLTHSYNSIDLCMRIRRIG</sequence>
<keyword evidence="2" id="KW-0808">Transferase</keyword>
<dbReference type="EMBL" id="BARW01006033">
    <property type="protein sequence ID" value="GAI85552.1"/>
    <property type="molecule type" value="Genomic_DNA"/>
</dbReference>
<keyword evidence="7" id="KW-0862">Zinc</keyword>
<reference evidence="12" key="1">
    <citation type="journal article" date="2014" name="Front. Microbiol.">
        <title>High frequency of phylogenetically diverse reductive dehalogenase-homologous genes in deep subseafloor sedimentary metagenomes.</title>
        <authorList>
            <person name="Kawai M."/>
            <person name="Futagami T."/>
            <person name="Toyoda A."/>
            <person name="Takaki Y."/>
            <person name="Nishi S."/>
            <person name="Hori S."/>
            <person name="Arai W."/>
            <person name="Tsubouchi T."/>
            <person name="Morono Y."/>
            <person name="Uchiyama I."/>
            <person name="Ito T."/>
            <person name="Fujiyama A."/>
            <person name="Inagaki F."/>
            <person name="Takami H."/>
        </authorList>
    </citation>
    <scope>NUCLEOTIDE SEQUENCE</scope>
    <source>
        <strain evidence="12">Expedition CK06-06</strain>
    </source>
</reference>
<comment type="caution">
    <text evidence="12">The sequence shown here is derived from an EMBL/GenBank/DDBJ whole genome shotgun (WGS) entry which is preliminary data.</text>
</comment>
<evidence type="ECO:0000256" key="6">
    <source>
        <dbReference type="ARBA" id="ARBA00022741"/>
    </source>
</evidence>
<dbReference type="InterPro" id="IPR012763">
    <property type="entry name" value="DNA_pol_III_sug/sutau_N"/>
</dbReference>
<dbReference type="InterPro" id="IPR045085">
    <property type="entry name" value="HLD_clamp_pol_III_gamma_tau"/>
</dbReference>
<dbReference type="GO" id="GO:0009360">
    <property type="term" value="C:DNA polymerase III complex"/>
    <property type="evidence" value="ECO:0007669"/>
    <property type="project" value="InterPro"/>
</dbReference>
<dbReference type="InterPro" id="IPR036068">
    <property type="entry name" value="Nicotinate_pribotase-like_C"/>
</dbReference>
<dbReference type="SUPFAM" id="SSF51690">
    <property type="entry name" value="Nicotinate/Quinolinate PRTase C-terminal domain-like"/>
    <property type="match status" value="1"/>
</dbReference>
<dbReference type="GO" id="GO:0004514">
    <property type="term" value="F:nicotinate-nucleotide diphosphorylase (carboxylating) activity"/>
    <property type="evidence" value="ECO:0007669"/>
    <property type="project" value="InterPro"/>
</dbReference>
<dbReference type="SUPFAM" id="SSF48019">
    <property type="entry name" value="post-AAA+ oligomerization domain-like"/>
    <property type="match status" value="1"/>
</dbReference>
<keyword evidence="8" id="KW-0067">ATP-binding</keyword>
<dbReference type="GO" id="GO:0009435">
    <property type="term" value="P:NAD+ biosynthetic process"/>
    <property type="evidence" value="ECO:0007669"/>
    <property type="project" value="InterPro"/>
</dbReference>
<dbReference type="Pfam" id="PF13177">
    <property type="entry name" value="DNA_pol3_delta2"/>
    <property type="match status" value="1"/>
</dbReference>
<dbReference type="Pfam" id="PF12169">
    <property type="entry name" value="DNA_pol3_gamma3"/>
    <property type="match status" value="1"/>
</dbReference>
<protein>
    <recommendedName>
        <fullName evidence="13">DNA-directed DNA polymerase</fullName>
    </recommendedName>
</protein>
<dbReference type="Pfam" id="PF22608">
    <property type="entry name" value="DNAX_ATPase_lid"/>
    <property type="match status" value="1"/>
</dbReference>
<feature type="domain" description="Quinolinate phosphoribosyl transferase C-terminal" evidence="9">
    <location>
        <begin position="380"/>
        <end position="461"/>
    </location>
</feature>
<proteinExistence type="inferred from homology"/>
<evidence type="ECO:0000256" key="3">
    <source>
        <dbReference type="ARBA" id="ARBA00022695"/>
    </source>
</evidence>
<dbReference type="CDD" id="cd18137">
    <property type="entry name" value="HLD_clamp_pol_III_gamma_tau"/>
    <property type="match status" value="1"/>
</dbReference>
<feature type="non-terminal residue" evidence="12">
    <location>
        <position position="1"/>
    </location>
</feature>
<keyword evidence="6" id="KW-0547">Nucleotide-binding</keyword>
<dbReference type="GO" id="GO:0003887">
    <property type="term" value="F:DNA-directed DNA polymerase activity"/>
    <property type="evidence" value="ECO:0007669"/>
    <property type="project" value="InterPro"/>
</dbReference>
<dbReference type="PANTHER" id="PTHR11669">
    <property type="entry name" value="REPLICATION FACTOR C / DNA POLYMERASE III GAMMA-TAU SUBUNIT"/>
    <property type="match status" value="1"/>
</dbReference>
<dbReference type="AlphaFoldDB" id="X1RXR0"/>
<dbReference type="FunFam" id="1.10.8.60:FF:000013">
    <property type="entry name" value="DNA polymerase III subunit gamma/tau"/>
    <property type="match status" value="1"/>
</dbReference>
<evidence type="ECO:0000256" key="5">
    <source>
        <dbReference type="ARBA" id="ARBA00022723"/>
    </source>
</evidence>
<evidence type="ECO:0000256" key="2">
    <source>
        <dbReference type="ARBA" id="ARBA00022679"/>
    </source>
</evidence>
<dbReference type="Pfam" id="PF01729">
    <property type="entry name" value="QRPTase_C"/>
    <property type="match status" value="1"/>
</dbReference>
<evidence type="ECO:0000256" key="1">
    <source>
        <dbReference type="ARBA" id="ARBA00006360"/>
    </source>
</evidence>
<name>X1RXR0_9ZZZZ</name>
<evidence type="ECO:0008006" key="13">
    <source>
        <dbReference type="Google" id="ProtNLM"/>
    </source>
</evidence>
<dbReference type="SUPFAM" id="SSF52540">
    <property type="entry name" value="P-loop containing nucleoside triphosphate hydrolases"/>
    <property type="match status" value="1"/>
</dbReference>
<dbReference type="GO" id="GO:0005524">
    <property type="term" value="F:ATP binding"/>
    <property type="evidence" value="ECO:0007669"/>
    <property type="project" value="UniProtKB-KW"/>
</dbReference>
<keyword evidence="4" id="KW-0235">DNA replication</keyword>
<evidence type="ECO:0000313" key="12">
    <source>
        <dbReference type="EMBL" id="GAI85552.1"/>
    </source>
</evidence>
<dbReference type="InterPro" id="IPR022754">
    <property type="entry name" value="DNA_pol_III_gamma-3"/>
</dbReference>
<comment type="similarity">
    <text evidence="1">Belongs to the DnaX/STICHEL family.</text>
</comment>
<dbReference type="InterPro" id="IPR002638">
    <property type="entry name" value="Quinolinate_PRibosylTrfase_C"/>
</dbReference>
<feature type="domain" description="DNA polymerase III subunit gamma/tau helical lid" evidence="11">
    <location>
        <begin position="119"/>
        <end position="167"/>
    </location>
</feature>
<gene>
    <name evidence="12" type="ORF">S12H4_12618</name>
</gene>
<evidence type="ECO:0000259" key="9">
    <source>
        <dbReference type="Pfam" id="PF01729"/>
    </source>
</evidence>
<dbReference type="Gene3D" id="3.20.20.70">
    <property type="entry name" value="Aldolase class I"/>
    <property type="match status" value="1"/>
</dbReference>
<dbReference type="InterPro" id="IPR008921">
    <property type="entry name" value="DNA_pol3_clamp-load_cplx_C"/>
</dbReference>
<dbReference type="NCBIfam" id="TIGR02397">
    <property type="entry name" value="dnaX_nterm"/>
    <property type="match status" value="1"/>
</dbReference>
<accession>X1RXR0</accession>